<dbReference type="GO" id="GO:0006360">
    <property type="term" value="P:transcription by RNA polymerase I"/>
    <property type="evidence" value="ECO:0007669"/>
    <property type="project" value="TreeGrafter"/>
</dbReference>
<feature type="compositionally biased region" description="Basic and acidic residues" evidence="3">
    <location>
        <begin position="374"/>
        <end position="385"/>
    </location>
</feature>
<feature type="compositionally biased region" description="Basic and acidic residues" evidence="3">
    <location>
        <begin position="545"/>
        <end position="555"/>
    </location>
</feature>
<dbReference type="AlphaFoldDB" id="A0A4P9ZZV4"/>
<feature type="compositionally biased region" description="Acidic residues" evidence="3">
    <location>
        <begin position="484"/>
        <end position="505"/>
    </location>
</feature>
<dbReference type="STRING" id="215637.A0A4P9ZZV4"/>
<dbReference type="Proteomes" id="UP000268162">
    <property type="component" value="Unassembled WGS sequence"/>
</dbReference>
<keyword evidence="5" id="KW-1185">Reference proteome</keyword>
<feature type="compositionally biased region" description="Polar residues" evidence="3">
    <location>
        <begin position="423"/>
        <end position="434"/>
    </location>
</feature>
<feature type="compositionally biased region" description="Low complexity" evidence="3">
    <location>
        <begin position="445"/>
        <end position="454"/>
    </location>
</feature>
<feature type="compositionally biased region" description="Basic and acidic residues" evidence="3">
    <location>
        <begin position="281"/>
        <end position="290"/>
    </location>
</feature>
<feature type="region of interest" description="Disordered" evidence="3">
    <location>
        <begin position="163"/>
        <end position="510"/>
    </location>
</feature>
<feature type="compositionally biased region" description="Basic residues" evidence="3">
    <location>
        <begin position="570"/>
        <end position="580"/>
    </location>
</feature>
<dbReference type="GO" id="GO:0003677">
    <property type="term" value="F:DNA binding"/>
    <property type="evidence" value="ECO:0007669"/>
    <property type="project" value="TreeGrafter"/>
</dbReference>
<organism evidence="4 5">
    <name type="scientific">Dimargaris cristalligena</name>
    <dbReference type="NCBI Taxonomy" id="215637"/>
    <lineage>
        <taxon>Eukaryota</taxon>
        <taxon>Fungi</taxon>
        <taxon>Fungi incertae sedis</taxon>
        <taxon>Zoopagomycota</taxon>
        <taxon>Kickxellomycotina</taxon>
        <taxon>Dimargaritomycetes</taxon>
        <taxon>Dimargaritales</taxon>
        <taxon>Dimargaritaceae</taxon>
        <taxon>Dimargaris</taxon>
    </lineage>
</organism>
<dbReference type="Pfam" id="PF08243">
    <property type="entry name" value="SPT2"/>
    <property type="match status" value="1"/>
</dbReference>
<sequence>MSDFAKLMRLADEHTNRVQSNIQQRSKRPAPPTQRVPPTGTPRGLPNRSRPLPDLAEATRIAEEATREFQQIRNAPRPKPKPSAASASQRERAAPSSRAAPRNGSTEPRIPASSAARRPGASSTSSPAPSNLVPARRPAAESLARNTAAVKMSYSELLKHASDKLGPAAQHKPAHAPIPIRDKPKLSNGSLSKPTRPGEPASSARKSNLFMPPKVSSQRPRPAPVDARRSTLPASTRPVASATVPSSYSTAPGRPLARMAPPARTMPTDLIPLSKAKRDRRSIEEVQSDLKRRRTAAAPDRPLSPPPNRRPTPSPIQRRPAPLRDAPPSAIGATLPRPHAKYAGKKPPSSGSSVASKTVPQKRPPTATAASRSYRADADDWDRPRSGTNGVKRPYPDQPSSRRPPHSPVALSRAATTARPRPTVSQKKPPSSAVSRAPAQYGGKRPPTSARPAPSRAPPPRLSYPGQRRPQGRGEVGPAHAYRDDEEEYESDLDSFIVDDEDEGNDVGSVLKDVFGYDRSRYQNYPDDDDIDNMEADARSVRLEEARSARLARQEDQEEEERERLQTEAKRRRKTSQRDA</sequence>
<dbReference type="PANTHER" id="PTHR22691:SF8">
    <property type="entry name" value="PROTEIN SPT2 HOMOLOG"/>
    <property type="match status" value="1"/>
</dbReference>
<gene>
    <name evidence="4" type="ORF">BJ085DRAFT_38459</name>
</gene>
<name>A0A4P9ZZV4_9FUNG</name>
<feature type="region of interest" description="Disordered" evidence="3">
    <location>
        <begin position="1"/>
        <end position="145"/>
    </location>
</feature>
<dbReference type="PANTHER" id="PTHR22691">
    <property type="entry name" value="YEAST SPT2-RELATED"/>
    <property type="match status" value="1"/>
</dbReference>
<dbReference type="GO" id="GO:0005730">
    <property type="term" value="C:nucleolus"/>
    <property type="evidence" value="ECO:0007669"/>
    <property type="project" value="TreeGrafter"/>
</dbReference>
<proteinExistence type="inferred from homology"/>
<evidence type="ECO:0000313" key="5">
    <source>
        <dbReference type="Proteomes" id="UP000268162"/>
    </source>
</evidence>
<evidence type="ECO:0000256" key="1">
    <source>
        <dbReference type="ARBA" id="ARBA00006461"/>
    </source>
</evidence>
<feature type="region of interest" description="Disordered" evidence="3">
    <location>
        <begin position="545"/>
        <end position="580"/>
    </location>
</feature>
<feature type="compositionally biased region" description="Low complexity" evidence="3">
    <location>
        <begin position="82"/>
        <end position="130"/>
    </location>
</feature>
<dbReference type="EMBL" id="ML002284">
    <property type="protein sequence ID" value="RKP39273.1"/>
    <property type="molecule type" value="Genomic_DNA"/>
</dbReference>
<dbReference type="InterPro" id="IPR013256">
    <property type="entry name" value="Chromatin_SPT2"/>
</dbReference>
<accession>A0A4P9ZZV4</accession>
<protein>
    <submittedName>
        <fullName evidence="4">SPT2 chromatin protein-domain-containing protein</fullName>
    </submittedName>
</protein>
<dbReference type="GO" id="GO:0042393">
    <property type="term" value="F:histone binding"/>
    <property type="evidence" value="ECO:0007669"/>
    <property type="project" value="TreeGrafter"/>
</dbReference>
<evidence type="ECO:0000256" key="2">
    <source>
        <dbReference type="ARBA" id="ARBA00023054"/>
    </source>
</evidence>
<dbReference type="SMART" id="SM00784">
    <property type="entry name" value="SPT2"/>
    <property type="match status" value="1"/>
</dbReference>
<dbReference type="GO" id="GO:0006334">
    <property type="term" value="P:nucleosome assembly"/>
    <property type="evidence" value="ECO:0007669"/>
    <property type="project" value="TreeGrafter"/>
</dbReference>
<feature type="compositionally biased region" description="Pro residues" evidence="3">
    <location>
        <begin position="302"/>
        <end position="314"/>
    </location>
</feature>
<comment type="similarity">
    <text evidence="1">Belongs to the SPT2 family.</text>
</comment>
<keyword evidence="2" id="KW-0175">Coiled coil</keyword>
<evidence type="ECO:0000256" key="3">
    <source>
        <dbReference type="SAM" id="MobiDB-lite"/>
    </source>
</evidence>
<reference evidence="5" key="1">
    <citation type="journal article" date="2018" name="Nat. Microbiol.">
        <title>Leveraging single-cell genomics to expand the fungal tree of life.</title>
        <authorList>
            <person name="Ahrendt S.R."/>
            <person name="Quandt C.A."/>
            <person name="Ciobanu D."/>
            <person name="Clum A."/>
            <person name="Salamov A."/>
            <person name="Andreopoulos B."/>
            <person name="Cheng J.F."/>
            <person name="Woyke T."/>
            <person name="Pelin A."/>
            <person name="Henrissat B."/>
            <person name="Reynolds N.K."/>
            <person name="Benny G.L."/>
            <person name="Smith M.E."/>
            <person name="James T.Y."/>
            <person name="Grigoriev I.V."/>
        </authorList>
    </citation>
    <scope>NUCLEOTIDE SEQUENCE [LARGE SCALE GENOMIC DNA]</scope>
    <source>
        <strain evidence="5">RSA 468</strain>
    </source>
</reference>
<evidence type="ECO:0000313" key="4">
    <source>
        <dbReference type="EMBL" id="RKP39273.1"/>
    </source>
</evidence>
<feature type="compositionally biased region" description="Polar residues" evidence="3">
    <location>
        <begin position="349"/>
        <end position="359"/>
    </location>
</feature>